<dbReference type="GeneID" id="18563798"/>
<keyword evidence="5" id="KW-1185">Reference proteome</keyword>
<evidence type="ECO:0000259" key="3">
    <source>
        <dbReference type="SMART" id="SM00047"/>
    </source>
</evidence>
<evidence type="ECO:0000256" key="1">
    <source>
        <dbReference type="ARBA" id="ARBA00022801"/>
    </source>
</evidence>
<dbReference type="InterPro" id="IPR002901">
    <property type="entry name" value="MGlyc_endo_b_GlcNAc-like_dom"/>
</dbReference>
<feature type="coiled-coil region" evidence="2">
    <location>
        <begin position="63"/>
        <end position="95"/>
    </location>
</feature>
<dbReference type="SMR" id="G3MAW8"/>
<accession>G3MAW8</accession>
<dbReference type="InterPro" id="IPR051056">
    <property type="entry name" value="Glycosyl_Hydrolase_73"/>
</dbReference>
<dbReference type="Gene3D" id="1.10.530.10">
    <property type="match status" value="1"/>
</dbReference>
<dbReference type="Proteomes" id="UP000009273">
    <property type="component" value="Segment"/>
</dbReference>
<evidence type="ECO:0000313" key="4">
    <source>
        <dbReference type="EMBL" id="AEO93833.1"/>
    </source>
</evidence>
<dbReference type="EMBL" id="JN638751">
    <property type="protein sequence ID" value="AEO93833.1"/>
    <property type="molecule type" value="Genomic_DNA"/>
</dbReference>
<dbReference type="SMART" id="SM00047">
    <property type="entry name" value="LYZ2"/>
    <property type="match status" value="1"/>
</dbReference>
<dbReference type="Pfam" id="PF01832">
    <property type="entry name" value="Glucosaminidase"/>
    <property type="match status" value="1"/>
</dbReference>
<proteinExistence type="predicted"/>
<dbReference type="KEGG" id="vg:18563798"/>
<organism evidence="4 5">
    <name type="scientific">Bacillus phage G</name>
    <dbReference type="NCBI Taxonomy" id="2884420"/>
    <lineage>
        <taxon>Viruses</taxon>
        <taxon>Duplodnaviria</taxon>
        <taxon>Heunggongvirae</taxon>
        <taxon>Uroviricota</taxon>
        <taxon>Caudoviricetes</taxon>
        <taxon>Donellivirus</taxon>
        <taxon>Donellivirus gee</taxon>
    </lineage>
</organism>
<keyword evidence="1" id="KW-0378">Hydrolase</keyword>
<evidence type="ECO:0000313" key="5">
    <source>
        <dbReference type="Proteomes" id="UP000009273"/>
    </source>
</evidence>
<gene>
    <name evidence="4" type="primary">588</name>
    <name evidence="4" type="ORF">G_588</name>
</gene>
<dbReference type="PANTHER" id="PTHR33308:SF9">
    <property type="entry name" value="PEPTIDOGLYCAN HYDROLASE FLGJ"/>
    <property type="match status" value="1"/>
</dbReference>
<keyword evidence="2" id="KW-0175">Coiled coil</keyword>
<protein>
    <submittedName>
        <fullName evidence="4">Gp588</fullName>
    </submittedName>
</protein>
<dbReference type="RefSeq" id="YP_009015880.1">
    <property type="nucleotide sequence ID" value="NC_023719.1"/>
</dbReference>
<reference evidence="4 5" key="1">
    <citation type="submission" date="2011-09" db="EMBL/GenBank/DDBJ databases">
        <authorList>
            <person name="Pope W.H."/>
            <person name="Pedulla M.L."/>
            <person name="Ford M.E."/>
            <person name="Peebles C.L."/>
            <person name="Hatfull G.H."/>
            <person name="Hendrix R.W."/>
        </authorList>
    </citation>
    <scope>NUCLEOTIDE SEQUENCE [LARGE SCALE GENOMIC DNA]</scope>
    <source>
        <strain evidence="4">G</strain>
    </source>
</reference>
<dbReference type="GO" id="GO:0004040">
    <property type="term" value="F:amidase activity"/>
    <property type="evidence" value="ECO:0007669"/>
    <property type="project" value="InterPro"/>
</dbReference>
<dbReference type="PANTHER" id="PTHR33308">
    <property type="entry name" value="PEPTIDOGLYCAN HYDROLASE FLGJ"/>
    <property type="match status" value="1"/>
</dbReference>
<feature type="domain" description="Mannosyl-glycoprotein endo-beta-N-acetylglucosamidase-like" evidence="3">
    <location>
        <begin position="124"/>
        <end position="252"/>
    </location>
</feature>
<evidence type="ECO:0000256" key="2">
    <source>
        <dbReference type="SAM" id="Coils"/>
    </source>
</evidence>
<sequence>MIKTNNTIKALTASLALLIPATLGTDSVEAIILTPQEVAVKEALKEKQILLEEEKRNSYIQMMQVIEQQKRQEELKREKEEAERREQALLLEQRKNFFYLVSTKNITQLDLTTASGLTVEQVESILSNTGLAGLGKAFVEAEQNYSVNVYYLMAHAAWESQWGKSQLAINKNNLFGFTAYDATPGESATKFSSKAQCIDVVARYVKNNYLNNDGQHYNGSTLKGMNVKYASDTAWAEGIGSIMKKFVGDAKKINQI</sequence>
<name>G3MAW8_9CAUD</name>